<reference evidence="2 3" key="1">
    <citation type="submission" date="2018-04" db="EMBL/GenBank/DDBJ databases">
        <title>Genomic Encyclopedia of Archaeal and Bacterial Type Strains, Phase II (KMG-II): from individual species to whole genera.</title>
        <authorList>
            <person name="Goeker M."/>
        </authorList>
    </citation>
    <scope>NUCLEOTIDE SEQUENCE [LARGE SCALE GENOMIC DNA]</scope>
    <source>
        <strain evidence="2 3">DSM 26809</strain>
    </source>
</reference>
<dbReference type="SUPFAM" id="SSF63829">
    <property type="entry name" value="Calcium-dependent phosphotriesterase"/>
    <property type="match status" value="1"/>
</dbReference>
<feature type="signal peptide" evidence="1">
    <location>
        <begin position="1"/>
        <end position="21"/>
    </location>
</feature>
<dbReference type="PROSITE" id="PS51257">
    <property type="entry name" value="PROKAR_LIPOPROTEIN"/>
    <property type="match status" value="1"/>
</dbReference>
<name>A0A2T5JEC8_9SPHI</name>
<keyword evidence="3" id="KW-1185">Reference proteome</keyword>
<proteinExistence type="predicted"/>
<evidence type="ECO:0000256" key="1">
    <source>
        <dbReference type="SAM" id="SignalP"/>
    </source>
</evidence>
<evidence type="ECO:0000313" key="3">
    <source>
        <dbReference type="Proteomes" id="UP000244168"/>
    </source>
</evidence>
<keyword evidence="1" id="KW-0732">Signal</keyword>
<dbReference type="Proteomes" id="UP000244168">
    <property type="component" value="Unassembled WGS sequence"/>
</dbReference>
<dbReference type="RefSeq" id="WP_146166433.1">
    <property type="nucleotide sequence ID" value="NZ_CP160205.1"/>
</dbReference>
<dbReference type="EMBL" id="QAOQ01000001">
    <property type="protein sequence ID" value="PTR00790.1"/>
    <property type="molecule type" value="Genomic_DNA"/>
</dbReference>
<comment type="caution">
    <text evidence="2">The sequence shown here is derived from an EMBL/GenBank/DDBJ whole genome shotgun (WGS) entry which is preliminary data.</text>
</comment>
<gene>
    <name evidence="2" type="ORF">C8P68_10117</name>
</gene>
<dbReference type="AlphaFoldDB" id="A0A2T5JEC8"/>
<sequence>MKHLIVTMLCMGLFTACKSQTATPQVYTNMAISGEELYALTPSGKVDIYNTVKHAFTTIDLRTDKPITQLTVDKKNNLVIVDSVNHVERFNSKKQTFETIFNGKETIYNICFDNNNQLYVIDKQGIISLIDNKTYYPDDSLKLNRQIGGWFKPSAVLVDSNNRLWIGSEHGEWGGELFVFDIKSKKFIKPQTNGFELDLNPVKSIFTDGHLVYLSSGLAHLSLTDGSLVQFNNLTAKVLFKSKLKYIDTTLVINGKPRPAKMTQAGEYIGPACFNPKDGCLYFYCQNGVFKGEPKQNLEKIENWTKLFKPLLHWRNGGQADATGPAMNVLKMEFAPDGRLYLLTQNDGIGVYDGAKFSRLVVN</sequence>
<dbReference type="Gene3D" id="2.130.10.10">
    <property type="entry name" value="YVTN repeat-like/Quinoprotein amine dehydrogenase"/>
    <property type="match status" value="1"/>
</dbReference>
<dbReference type="OrthoDB" id="1325014at2"/>
<evidence type="ECO:0000313" key="2">
    <source>
        <dbReference type="EMBL" id="PTR00790.1"/>
    </source>
</evidence>
<protein>
    <submittedName>
        <fullName evidence="2">Uncharacterized protein</fullName>
    </submittedName>
</protein>
<dbReference type="InterPro" id="IPR015943">
    <property type="entry name" value="WD40/YVTN_repeat-like_dom_sf"/>
</dbReference>
<feature type="chain" id="PRO_5015675457" evidence="1">
    <location>
        <begin position="22"/>
        <end position="363"/>
    </location>
</feature>
<accession>A0A2T5JEC8</accession>
<organism evidence="2 3">
    <name type="scientific">Mucilaginibacter yixingensis</name>
    <dbReference type="NCBI Taxonomy" id="1295612"/>
    <lineage>
        <taxon>Bacteria</taxon>
        <taxon>Pseudomonadati</taxon>
        <taxon>Bacteroidota</taxon>
        <taxon>Sphingobacteriia</taxon>
        <taxon>Sphingobacteriales</taxon>
        <taxon>Sphingobacteriaceae</taxon>
        <taxon>Mucilaginibacter</taxon>
    </lineage>
</organism>